<keyword evidence="2" id="KW-1185">Reference proteome</keyword>
<name>A0AAV9E7F9_ACOCL</name>
<accession>A0AAV9E7F9</accession>
<dbReference type="InterPro" id="IPR013780">
    <property type="entry name" value="Glyco_hydro_b"/>
</dbReference>
<dbReference type="Proteomes" id="UP001180020">
    <property type="component" value="Unassembled WGS sequence"/>
</dbReference>
<reference evidence="1" key="1">
    <citation type="journal article" date="2023" name="Nat. Commun.">
        <title>Diploid and tetraploid genomes of Acorus and the evolution of monocots.</title>
        <authorList>
            <person name="Ma L."/>
            <person name="Liu K.W."/>
            <person name="Li Z."/>
            <person name="Hsiao Y.Y."/>
            <person name="Qi Y."/>
            <person name="Fu T."/>
            <person name="Tang G.D."/>
            <person name="Zhang D."/>
            <person name="Sun W.H."/>
            <person name="Liu D.K."/>
            <person name="Li Y."/>
            <person name="Chen G.Z."/>
            <person name="Liu X.D."/>
            <person name="Liao X.Y."/>
            <person name="Jiang Y.T."/>
            <person name="Yu X."/>
            <person name="Hao Y."/>
            <person name="Huang J."/>
            <person name="Zhao X.W."/>
            <person name="Ke S."/>
            <person name="Chen Y.Y."/>
            <person name="Wu W.L."/>
            <person name="Hsu J.L."/>
            <person name="Lin Y.F."/>
            <person name="Huang M.D."/>
            <person name="Li C.Y."/>
            <person name="Huang L."/>
            <person name="Wang Z.W."/>
            <person name="Zhao X."/>
            <person name="Zhong W.Y."/>
            <person name="Peng D.H."/>
            <person name="Ahmad S."/>
            <person name="Lan S."/>
            <person name="Zhang J.S."/>
            <person name="Tsai W.C."/>
            <person name="Van de Peer Y."/>
            <person name="Liu Z.J."/>
        </authorList>
    </citation>
    <scope>NUCLEOTIDE SEQUENCE</scope>
    <source>
        <strain evidence="1">CP</strain>
    </source>
</reference>
<dbReference type="AlphaFoldDB" id="A0AAV9E7F9"/>
<reference evidence="1" key="2">
    <citation type="submission" date="2023-06" db="EMBL/GenBank/DDBJ databases">
        <authorList>
            <person name="Ma L."/>
            <person name="Liu K.-W."/>
            <person name="Li Z."/>
            <person name="Hsiao Y.-Y."/>
            <person name="Qi Y."/>
            <person name="Fu T."/>
            <person name="Tang G."/>
            <person name="Zhang D."/>
            <person name="Sun W.-H."/>
            <person name="Liu D.-K."/>
            <person name="Li Y."/>
            <person name="Chen G.-Z."/>
            <person name="Liu X.-D."/>
            <person name="Liao X.-Y."/>
            <person name="Jiang Y.-T."/>
            <person name="Yu X."/>
            <person name="Hao Y."/>
            <person name="Huang J."/>
            <person name="Zhao X.-W."/>
            <person name="Ke S."/>
            <person name="Chen Y.-Y."/>
            <person name="Wu W.-L."/>
            <person name="Hsu J.-L."/>
            <person name="Lin Y.-F."/>
            <person name="Huang M.-D."/>
            <person name="Li C.-Y."/>
            <person name="Huang L."/>
            <person name="Wang Z.-W."/>
            <person name="Zhao X."/>
            <person name="Zhong W.-Y."/>
            <person name="Peng D.-H."/>
            <person name="Ahmad S."/>
            <person name="Lan S."/>
            <person name="Zhang J.-S."/>
            <person name="Tsai W.-C."/>
            <person name="Van De Peer Y."/>
            <person name="Liu Z.-J."/>
        </authorList>
    </citation>
    <scope>NUCLEOTIDE SEQUENCE</scope>
    <source>
        <strain evidence="1">CP</strain>
        <tissue evidence="1">Leaves</tissue>
    </source>
</reference>
<sequence>MGMTTEETVLPMQEMGMTTEEVRKGGFHLLVVFGGVAVATGEVYMDDDAELEMGVKRGRWSLVRVKGEVDGGVVRVVSNVENGWFALMGG</sequence>
<organism evidence="1 2">
    <name type="scientific">Acorus calamus</name>
    <name type="common">Sweet flag</name>
    <dbReference type="NCBI Taxonomy" id="4465"/>
    <lineage>
        <taxon>Eukaryota</taxon>
        <taxon>Viridiplantae</taxon>
        <taxon>Streptophyta</taxon>
        <taxon>Embryophyta</taxon>
        <taxon>Tracheophyta</taxon>
        <taxon>Spermatophyta</taxon>
        <taxon>Magnoliopsida</taxon>
        <taxon>Liliopsida</taxon>
        <taxon>Acoraceae</taxon>
        <taxon>Acorus</taxon>
    </lineage>
</organism>
<comment type="caution">
    <text evidence="1">The sequence shown here is derived from an EMBL/GenBank/DDBJ whole genome shotgun (WGS) entry which is preliminary data.</text>
</comment>
<evidence type="ECO:0000313" key="2">
    <source>
        <dbReference type="Proteomes" id="UP001180020"/>
    </source>
</evidence>
<dbReference type="Gene3D" id="2.60.40.1180">
    <property type="entry name" value="Golgi alpha-mannosidase II"/>
    <property type="match status" value="1"/>
</dbReference>
<proteinExistence type="predicted"/>
<dbReference type="EMBL" id="JAUJYO010000009">
    <property type="protein sequence ID" value="KAK1308844.1"/>
    <property type="molecule type" value="Genomic_DNA"/>
</dbReference>
<protein>
    <submittedName>
        <fullName evidence="1">Uncharacterized protein</fullName>
    </submittedName>
</protein>
<evidence type="ECO:0000313" key="1">
    <source>
        <dbReference type="EMBL" id="KAK1308844.1"/>
    </source>
</evidence>
<gene>
    <name evidence="1" type="ORF">QJS10_CPA09g01147</name>
</gene>